<name>A0ABS6D9U1_9FIRM</name>
<dbReference type="Proteomes" id="UP000723714">
    <property type="component" value="Unassembled WGS sequence"/>
</dbReference>
<feature type="compositionally biased region" description="Low complexity" evidence="1">
    <location>
        <begin position="191"/>
        <end position="201"/>
    </location>
</feature>
<evidence type="ECO:0008006" key="4">
    <source>
        <dbReference type="Google" id="ProtNLM"/>
    </source>
</evidence>
<proteinExistence type="predicted"/>
<evidence type="ECO:0000313" key="3">
    <source>
        <dbReference type="Proteomes" id="UP000723714"/>
    </source>
</evidence>
<dbReference type="RefSeq" id="WP_216244523.1">
    <property type="nucleotide sequence ID" value="NZ_JABACJ020000025.1"/>
</dbReference>
<comment type="caution">
    <text evidence="2">The sequence shown here is derived from an EMBL/GenBank/DDBJ whole genome shotgun (WGS) entry which is preliminary data.</text>
</comment>
<keyword evidence="3" id="KW-1185">Reference proteome</keyword>
<evidence type="ECO:0000256" key="1">
    <source>
        <dbReference type="SAM" id="MobiDB-lite"/>
    </source>
</evidence>
<dbReference type="EMBL" id="JABACJ020000025">
    <property type="protein sequence ID" value="MBU3877962.1"/>
    <property type="molecule type" value="Genomic_DNA"/>
</dbReference>
<gene>
    <name evidence="2" type="ORF">HGO97_019350</name>
</gene>
<reference evidence="2 3" key="1">
    <citation type="submission" date="2021-06" db="EMBL/GenBank/DDBJ databases">
        <title>Faecalicatena sp. nov. isolated from porcine feces.</title>
        <authorList>
            <person name="Oh B.S."/>
            <person name="Lee J.H."/>
        </authorList>
    </citation>
    <scope>NUCLEOTIDE SEQUENCE [LARGE SCALE GENOMIC DNA]</scope>
    <source>
        <strain evidence="2 3">AGMB00832</strain>
    </source>
</reference>
<evidence type="ECO:0000313" key="2">
    <source>
        <dbReference type="EMBL" id="MBU3877962.1"/>
    </source>
</evidence>
<feature type="region of interest" description="Disordered" evidence="1">
    <location>
        <begin position="149"/>
        <end position="257"/>
    </location>
</feature>
<protein>
    <recommendedName>
        <fullName evidence="4">Leucine rich repeat (LRR) protein</fullName>
    </recommendedName>
</protein>
<sequence length="433" mass="46163">MEYCADDFEIERNKRRFARAVYKTLAAVCILGTACEMPSMDGEEIAAVNESAVEENDRMREGNIFSELSVSSLGAIKLPRRSLNESLEKLKQEGHKTSALLMPPSSGRYTEWVDSLFDSYTGTEITAEIPEEGGIAGSGISQAVIDMTENGGMSGTVGQDMPPVTPEHSTGPNHSIVPSVPDQPVAPDTPDVPNHPVIPDIPDVPDYPDISDTPDNPDIPDGSVVPEEPDIPDTPNEPTVPDSPSEEGDAVPSPPGVLINEEGMIYGFSSVEEVLIDGYLELPAEGCIGILSSAFAGIESEIMEIHVPTNITYIEEGAFSGMPNLFGIWVDEGNPSYSCMEGVLFDKGVTTLLAFPAGRIGVYNMPGSVTRLADYSLMNTGLGKLEMRACGPIEIGSAVFGGGSGNGLVIFAPSDYLTQYEEAFAGFDVVIRK</sequence>
<organism evidence="2 3">
    <name type="scientific">Faecalicatena faecalis</name>
    <dbReference type="NCBI Taxonomy" id="2726362"/>
    <lineage>
        <taxon>Bacteria</taxon>
        <taxon>Bacillati</taxon>
        <taxon>Bacillota</taxon>
        <taxon>Clostridia</taxon>
        <taxon>Lachnospirales</taxon>
        <taxon>Lachnospiraceae</taxon>
        <taxon>Faecalicatena</taxon>
    </lineage>
</organism>
<accession>A0ABS6D9U1</accession>